<gene>
    <name evidence="1" type="ORF">M404DRAFT_207489</name>
</gene>
<organism evidence="1 2">
    <name type="scientific">Pisolithus tinctorius Marx 270</name>
    <dbReference type="NCBI Taxonomy" id="870435"/>
    <lineage>
        <taxon>Eukaryota</taxon>
        <taxon>Fungi</taxon>
        <taxon>Dikarya</taxon>
        <taxon>Basidiomycota</taxon>
        <taxon>Agaricomycotina</taxon>
        <taxon>Agaricomycetes</taxon>
        <taxon>Agaricomycetidae</taxon>
        <taxon>Boletales</taxon>
        <taxon>Sclerodermatineae</taxon>
        <taxon>Pisolithaceae</taxon>
        <taxon>Pisolithus</taxon>
    </lineage>
</organism>
<evidence type="ECO:0000313" key="2">
    <source>
        <dbReference type="Proteomes" id="UP000054217"/>
    </source>
</evidence>
<protein>
    <submittedName>
        <fullName evidence="1">Uncharacterized protein</fullName>
    </submittedName>
</protein>
<sequence>MILTPKCRAELSACHPVYCASDFMSVCQFHRRRTMPILPTNRVTYFLICLSMSNVLDRIMGMKIIHLPFAWEYLTRLGQCPSKIESRRRPSGICA</sequence>
<name>A0A0C3K181_PISTI</name>
<proteinExistence type="predicted"/>
<reference evidence="1 2" key="1">
    <citation type="submission" date="2014-04" db="EMBL/GenBank/DDBJ databases">
        <authorList>
            <consortium name="DOE Joint Genome Institute"/>
            <person name="Kuo A."/>
            <person name="Kohler A."/>
            <person name="Costa M.D."/>
            <person name="Nagy L.G."/>
            <person name="Floudas D."/>
            <person name="Copeland A."/>
            <person name="Barry K.W."/>
            <person name="Cichocki N."/>
            <person name="Veneault-Fourrey C."/>
            <person name="LaButti K."/>
            <person name="Lindquist E.A."/>
            <person name="Lipzen A."/>
            <person name="Lundell T."/>
            <person name="Morin E."/>
            <person name="Murat C."/>
            <person name="Sun H."/>
            <person name="Tunlid A."/>
            <person name="Henrissat B."/>
            <person name="Grigoriev I.V."/>
            <person name="Hibbett D.S."/>
            <person name="Martin F."/>
            <person name="Nordberg H.P."/>
            <person name="Cantor M.N."/>
            <person name="Hua S.X."/>
        </authorList>
    </citation>
    <scope>NUCLEOTIDE SEQUENCE [LARGE SCALE GENOMIC DNA]</scope>
    <source>
        <strain evidence="1 2">Marx 270</strain>
    </source>
</reference>
<dbReference type="Proteomes" id="UP000054217">
    <property type="component" value="Unassembled WGS sequence"/>
</dbReference>
<dbReference type="HOGENOM" id="CLU_2373609_0_0_1"/>
<dbReference type="AlphaFoldDB" id="A0A0C3K181"/>
<accession>A0A0C3K181</accession>
<evidence type="ECO:0000313" key="1">
    <source>
        <dbReference type="EMBL" id="KIO15173.1"/>
    </source>
</evidence>
<keyword evidence="2" id="KW-1185">Reference proteome</keyword>
<dbReference type="InParanoid" id="A0A0C3K181"/>
<dbReference type="EMBL" id="KN831944">
    <property type="protein sequence ID" value="KIO15173.1"/>
    <property type="molecule type" value="Genomic_DNA"/>
</dbReference>
<reference evidence="2" key="2">
    <citation type="submission" date="2015-01" db="EMBL/GenBank/DDBJ databases">
        <title>Evolutionary Origins and Diversification of the Mycorrhizal Mutualists.</title>
        <authorList>
            <consortium name="DOE Joint Genome Institute"/>
            <consortium name="Mycorrhizal Genomics Consortium"/>
            <person name="Kohler A."/>
            <person name="Kuo A."/>
            <person name="Nagy L.G."/>
            <person name="Floudas D."/>
            <person name="Copeland A."/>
            <person name="Barry K.W."/>
            <person name="Cichocki N."/>
            <person name="Veneault-Fourrey C."/>
            <person name="LaButti K."/>
            <person name="Lindquist E.A."/>
            <person name="Lipzen A."/>
            <person name="Lundell T."/>
            <person name="Morin E."/>
            <person name="Murat C."/>
            <person name="Riley R."/>
            <person name="Ohm R."/>
            <person name="Sun H."/>
            <person name="Tunlid A."/>
            <person name="Henrissat B."/>
            <person name="Grigoriev I.V."/>
            <person name="Hibbett D.S."/>
            <person name="Martin F."/>
        </authorList>
    </citation>
    <scope>NUCLEOTIDE SEQUENCE [LARGE SCALE GENOMIC DNA]</scope>
    <source>
        <strain evidence="2">Marx 270</strain>
    </source>
</reference>